<feature type="domain" description="Gfo/Idh/MocA-like oxidoreductase N-terminal" evidence="3">
    <location>
        <begin position="14"/>
        <end position="137"/>
    </location>
</feature>
<reference evidence="5" key="1">
    <citation type="submission" date="2020-10" db="EMBL/GenBank/DDBJ databases">
        <title>High-Quality Genome Resource of Clonostachys rosea strain S41 by Oxford Nanopore Long-Read Sequencing.</title>
        <authorList>
            <person name="Wang H."/>
        </authorList>
    </citation>
    <scope>NUCLEOTIDE SEQUENCE</scope>
    <source>
        <strain evidence="5">S41</strain>
    </source>
</reference>
<gene>
    <name evidence="5" type="ORF">IM811_000438</name>
</gene>
<protein>
    <recommendedName>
        <fullName evidence="7">Gfo/Idh/MocA-like oxidoreductase N-terminal domain-containing protein</fullName>
    </recommendedName>
</protein>
<proteinExistence type="inferred from homology"/>
<dbReference type="Gene3D" id="3.40.50.720">
    <property type="entry name" value="NAD(P)-binding Rossmann-like Domain"/>
    <property type="match status" value="1"/>
</dbReference>
<dbReference type="SUPFAM" id="SSF55347">
    <property type="entry name" value="Glyceraldehyde-3-phosphate dehydrogenase-like, C-terminal domain"/>
    <property type="match status" value="1"/>
</dbReference>
<dbReference type="GO" id="GO:0005737">
    <property type="term" value="C:cytoplasm"/>
    <property type="evidence" value="ECO:0007669"/>
    <property type="project" value="TreeGrafter"/>
</dbReference>
<dbReference type="GO" id="GO:0016491">
    <property type="term" value="F:oxidoreductase activity"/>
    <property type="evidence" value="ECO:0007669"/>
    <property type="project" value="UniProtKB-KW"/>
</dbReference>
<dbReference type="GO" id="GO:0000166">
    <property type="term" value="F:nucleotide binding"/>
    <property type="evidence" value="ECO:0007669"/>
    <property type="project" value="InterPro"/>
</dbReference>
<dbReference type="Pfam" id="PF01408">
    <property type="entry name" value="GFO_IDH_MocA"/>
    <property type="match status" value="1"/>
</dbReference>
<evidence type="ECO:0000256" key="1">
    <source>
        <dbReference type="ARBA" id="ARBA00010928"/>
    </source>
</evidence>
<keyword evidence="2" id="KW-0560">Oxidoreductase</keyword>
<feature type="domain" description="GFO/IDH/MocA-like oxidoreductase" evidence="4">
    <location>
        <begin position="176"/>
        <end position="239"/>
    </location>
</feature>
<dbReference type="PANTHER" id="PTHR42840:SF3">
    <property type="entry name" value="BINDING ROSSMANN FOLD OXIDOREDUCTASE, PUTATIVE (AFU_ORTHOLOGUE AFUA_2G10240)-RELATED"/>
    <property type="match status" value="1"/>
</dbReference>
<evidence type="ECO:0000259" key="3">
    <source>
        <dbReference type="Pfam" id="PF01408"/>
    </source>
</evidence>
<dbReference type="Proteomes" id="UP000616885">
    <property type="component" value="Unassembled WGS sequence"/>
</dbReference>
<name>A0A8H7NMA4_BIOOC</name>
<dbReference type="InterPro" id="IPR036291">
    <property type="entry name" value="NAD(P)-bd_dom_sf"/>
</dbReference>
<dbReference type="SUPFAM" id="SSF51735">
    <property type="entry name" value="NAD(P)-binding Rossmann-fold domains"/>
    <property type="match status" value="1"/>
</dbReference>
<comment type="similarity">
    <text evidence="1">Belongs to the Gfo/Idh/MocA family.</text>
</comment>
<evidence type="ECO:0000313" key="5">
    <source>
        <dbReference type="EMBL" id="KAF9758744.1"/>
    </source>
</evidence>
<evidence type="ECO:0000259" key="4">
    <source>
        <dbReference type="Pfam" id="PF22725"/>
    </source>
</evidence>
<comment type="caution">
    <text evidence="5">The sequence shown here is derived from an EMBL/GenBank/DDBJ whole genome shotgun (WGS) entry which is preliminary data.</text>
</comment>
<accession>A0A8H7NMA4</accession>
<dbReference type="PANTHER" id="PTHR42840">
    <property type="entry name" value="NAD(P)-BINDING ROSSMANN-FOLD SUPERFAMILY PROTEIN-RELATED"/>
    <property type="match status" value="1"/>
</dbReference>
<organism evidence="5 6">
    <name type="scientific">Bionectria ochroleuca</name>
    <name type="common">Gliocladium roseum</name>
    <dbReference type="NCBI Taxonomy" id="29856"/>
    <lineage>
        <taxon>Eukaryota</taxon>
        <taxon>Fungi</taxon>
        <taxon>Dikarya</taxon>
        <taxon>Ascomycota</taxon>
        <taxon>Pezizomycotina</taxon>
        <taxon>Sordariomycetes</taxon>
        <taxon>Hypocreomycetidae</taxon>
        <taxon>Hypocreales</taxon>
        <taxon>Bionectriaceae</taxon>
        <taxon>Clonostachys</taxon>
    </lineage>
</organism>
<dbReference type="GO" id="GO:0006740">
    <property type="term" value="P:NADPH regeneration"/>
    <property type="evidence" value="ECO:0007669"/>
    <property type="project" value="TreeGrafter"/>
</dbReference>
<dbReference type="EMBL" id="JADCTT010000001">
    <property type="protein sequence ID" value="KAF9758744.1"/>
    <property type="molecule type" value="Genomic_DNA"/>
</dbReference>
<dbReference type="AlphaFoldDB" id="A0A8H7NMA4"/>
<dbReference type="InterPro" id="IPR000683">
    <property type="entry name" value="Gfo/Idh/MocA-like_OxRdtase_N"/>
</dbReference>
<dbReference type="Gene3D" id="3.30.360.10">
    <property type="entry name" value="Dihydrodipicolinate Reductase, domain 2"/>
    <property type="match status" value="2"/>
</dbReference>
<evidence type="ECO:0000256" key="2">
    <source>
        <dbReference type="ARBA" id="ARBA00023002"/>
    </source>
</evidence>
<dbReference type="InterPro" id="IPR055170">
    <property type="entry name" value="GFO_IDH_MocA-like_dom"/>
</dbReference>
<evidence type="ECO:0008006" key="7">
    <source>
        <dbReference type="Google" id="ProtNLM"/>
    </source>
</evidence>
<dbReference type="Pfam" id="PF22725">
    <property type="entry name" value="GFO_IDH_MocA_C3"/>
    <property type="match status" value="1"/>
</dbReference>
<evidence type="ECO:0000313" key="6">
    <source>
        <dbReference type="Proteomes" id="UP000616885"/>
    </source>
</evidence>
<sequence>MSSDNKDRAMHRKLNVGVVGIGRMGQKHALNILHSVPRATLLCACSPAEADLAWGNEYLKPYNVRVVATFEDLIDTPGLDAVIVASSTELHARHTTAALDRNIHVLCEKPVCKTVEELVRLVKRTEANPRAKLMVGFVRRFDQNYQDALEKVKAGAIGRPIIIRSQGCEKLDTKDSKPKSVFAAGVAAVHTKRVEEGDADNAVGICEFWDGKIAYFYNSRTAAHGYDNATEIFGTAGKISINMVPRKNTVELCDGDGFVKAQPTPGWYDRYAPAFVEEAKAWVDALLDDKPMPIPLGSSLRSLEIATALQESLRTGNKIFFTREGAIRREIASL</sequence>